<dbReference type="EMBL" id="CAKKMG010000009">
    <property type="protein sequence ID" value="CAH0169989.1"/>
    <property type="molecule type" value="Genomic_DNA"/>
</dbReference>
<gene>
    <name evidence="2" type="ORF">SRABI133_01160</name>
</gene>
<evidence type="ECO:0000313" key="2">
    <source>
        <dbReference type="EMBL" id="CAH0169989.1"/>
    </source>
</evidence>
<name>A0A9W4KX33_9BACI</name>
<organism evidence="2 3">
    <name type="scientific">Peribacillus simplex</name>
    <dbReference type="NCBI Taxonomy" id="1478"/>
    <lineage>
        <taxon>Bacteria</taxon>
        <taxon>Bacillati</taxon>
        <taxon>Bacillota</taxon>
        <taxon>Bacilli</taxon>
        <taxon>Bacillales</taxon>
        <taxon>Bacillaceae</taxon>
        <taxon>Peribacillus</taxon>
    </lineage>
</organism>
<evidence type="ECO:0008006" key="4">
    <source>
        <dbReference type="Google" id="ProtNLM"/>
    </source>
</evidence>
<evidence type="ECO:0000256" key="1">
    <source>
        <dbReference type="SAM" id="MobiDB-lite"/>
    </source>
</evidence>
<dbReference type="AlphaFoldDB" id="A0A9W4KX33"/>
<proteinExistence type="predicted"/>
<reference evidence="2" key="1">
    <citation type="submission" date="2021-11" db="EMBL/GenBank/DDBJ databases">
        <authorList>
            <person name="Bulgarelli D."/>
        </authorList>
    </citation>
    <scope>NUCLEOTIDE SEQUENCE</scope>
    <source>
        <strain evidence="2">Bi133</strain>
    </source>
</reference>
<feature type="region of interest" description="Disordered" evidence="1">
    <location>
        <begin position="165"/>
        <end position="185"/>
    </location>
</feature>
<comment type="caution">
    <text evidence="2">The sequence shown here is derived from an EMBL/GenBank/DDBJ whole genome shotgun (WGS) entry which is preliminary data.</text>
</comment>
<dbReference type="RefSeq" id="WP_230301136.1">
    <property type="nucleotide sequence ID" value="NZ_CAKKMG010000009.1"/>
</dbReference>
<dbReference type="InterPro" id="IPR047773">
    <property type="entry name" value="YHYH_dom_bact"/>
</dbReference>
<dbReference type="NCBIfam" id="NF033223">
    <property type="entry name" value="YHYH_alt"/>
    <property type="match status" value="1"/>
</dbReference>
<evidence type="ECO:0000313" key="3">
    <source>
        <dbReference type="Proteomes" id="UP000789326"/>
    </source>
</evidence>
<sequence>MKKWIFCVPLLLITFIFVFIFETDAHAHPGRTDSSGGHTCRTNCESWGLETGEYHTHGGASESSSSDDSTSESSSSSNSSASSNDSWDKDCTDFSSYDEVVDYWNSKGYSKTNDPERLDGWGNAVDDGIPCEEPSGYDTAKINGSPAQIAEKAAVQDKTNGEKAGYTAGLGAGKKGVTSDSTSKGSAAYQEGYTIGYDEGYQNGSEVLEKQKITANKEGYALGKKQDKLVVPQQYASISSLKSSFNEGFNKAIEEKDEEKKKDYIALGVKDGKADIMNEPKSVKPIFIDAYKQGYDQGQSELKKTYVKQGHDAAFKNVKFKTPKLKSQKYINWYKEGFESNNKVKTIQNAAYNAGLNGEHYKVQAKYKHAEPIYKYYYEQGDQERKENNAASSGVVAAGVLGWLSRRFYVAKKMLK</sequence>
<feature type="region of interest" description="Disordered" evidence="1">
    <location>
        <begin position="55"/>
        <end position="87"/>
    </location>
</feature>
<protein>
    <recommendedName>
        <fullName evidence="4">YHYH domain-containing protein</fullName>
    </recommendedName>
</protein>
<feature type="compositionally biased region" description="Low complexity" evidence="1">
    <location>
        <begin position="60"/>
        <end position="85"/>
    </location>
</feature>
<dbReference type="Proteomes" id="UP000789326">
    <property type="component" value="Unassembled WGS sequence"/>
</dbReference>
<feature type="region of interest" description="Disordered" evidence="1">
    <location>
        <begin position="108"/>
        <end position="127"/>
    </location>
</feature>
<accession>A0A9W4KX33</accession>